<dbReference type="Gene3D" id="2.60.40.10">
    <property type="entry name" value="Immunoglobulins"/>
    <property type="match status" value="1"/>
</dbReference>
<dbReference type="SUPFAM" id="SSF69318">
    <property type="entry name" value="Integrin alpha N-terminal domain"/>
    <property type="match status" value="1"/>
</dbReference>
<evidence type="ECO:0000259" key="2">
    <source>
        <dbReference type="Pfam" id="PF18370"/>
    </source>
</evidence>
<dbReference type="InterPro" id="IPR013783">
    <property type="entry name" value="Ig-like_fold"/>
</dbReference>
<feature type="domain" description="Rhamnogalacturonan lyase family 11 C-terminal" evidence="3">
    <location>
        <begin position="142"/>
        <end position="611"/>
    </location>
</feature>
<comment type="caution">
    <text evidence="4">The sequence shown here is derived from an EMBL/GenBank/DDBJ whole genome shotgun (WGS) entry which is preliminary data.</text>
</comment>
<dbReference type="PANTHER" id="PTHR43118">
    <property type="entry name" value="RHAMNOGALACTURONAN LYASE (EUROFUNG)"/>
    <property type="match status" value="1"/>
</dbReference>
<accession>A0A5S5DR19</accession>
<keyword evidence="5" id="KW-1185">Reference proteome</keyword>
<evidence type="ECO:0000313" key="5">
    <source>
        <dbReference type="Proteomes" id="UP000325105"/>
    </source>
</evidence>
<dbReference type="RefSeq" id="WP_317131700.1">
    <property type="nucleotide sequence ID" value="NZ_VNHX01000001.1"/>
</dbReference>
<dbReference type="Pfam" id="PF18370">
    <property type="entry name" value="RGI_lyase"/>
    <property type="match status" value="1"/>
</dbReference>
<evidence type="ECO:0000256" key="1">
    <source>
        <dbReference type="SAM" id="MobiDB-lite"/>
    </source>
</evidence>
<name>A0A5S5DR19_9SPHI</name>
<dbReference type="CDD" id="cd10318">
    <property type="entry name" value="RGL11"/>
    <property type="match status" value="1"/>
</dbReference>
<dbReference type="InterPro" id="IPR049366">
    <property type="entry name" value="RGL11_C"/>
</dbReference>
<dbReference type="EMBL" id="VNHX01000001">
    <property type="protein sequence ID" value="TYP98403.1"/>
    <property type="molecule type" value="Genomic_DNA"/>
</dbReference>
<sequence>MNSLGTQTRVILVQIWSISAFVLMVGVAWAQPHMEYLDRGLVAIKTTGNSVFLSWRLVATDDYDKAFHLYRQYTGKKKVRITEKAITAGTNYVDSTVDASRDVAYTLVSTSGEHERLEGQLTLHGKDAVQPYLEIPLRTPKGYTPGDVSVGDLDGDGSYELIIHQTGKAHDNAHNGLTDDPVFQAYKLDGTLMWEINLGKNIREGAHYTQFLVYDFDGDGRAEFVCKTADGTLDGQGTVIGDAKADWRDTVRTSPTYGRILKGPEFLTVFDGLTGAALCTVDYLPERGDLQRWGDTKANRSDRFLACVAYLDGEHPSLVMTRGYYERTALVAWDFKDKMLKQRWVFDTQTARHPYSGQGYHSLSVADVDGDGKDEIVFGAMVVDDNGKGLYSTGLGHGDALHVGDLDPDRPGLEVFGIHELKGGRKGVGVALRDAKTGEIIFKGAIDQDVPRGVAANIDPARRGAYMWWLGSPTLYNMKGDEVGAAPKSANFLIWWDGDLSRELLNSNYIEKYEEGIIFRASGALSINGTKSTPNLSADILGDWREELILRSEDNQSLRIYTSTVPTRHRLYTLMHDPQYRLSIAWQNVGYNQPPHTSYYLGTGMDRPQKPHVQLVRYSNGPTATASPGARSKGNSWKTP</sequence>
<gene>
    <name evidence="4" type="ORF">BC792_10157</name>
</gene>
<dbReference type="PANTHER" id="PTHR43118:SF1">
    <property type="entry name" value="RHAMNOGALACTURONAN LYASE (EUROFUNG)"/>
    <property type="match status" value="1"/>
</dbReference>
<feature type="domain" description="Rhamnogalacturonan I lyase beta-sheet" evidence="2">
    <location>
        <begin position="33"/>
        <end position="107"/>
    </location>
</feature>
<evidence type="ECO:0000313" key="4">
    <source>
        <dbReference type="EMBL" id="TYP98403.1"/>
    </source>
</evidence>
<feature type="region of interest" description="Disordered" evidence="1">
    <location>
        <begin position="619"/>
        <end position="640"/>
    </location>
</feature>
<keyword evidence="4" id="KW-0456">Lyase</keyword>
<dbReference type="InterPro" id="IPR028994">
    <property type="entry name" value="Integrin_alpha_N"/>
</dbReference>
<dbReference type="InterPro" id="IPR041624">
    <property type="entry name" value="RGI_lyase"/>
</dbReference>
<reference evidence="4 5" key="1">
    <citation type="submission" date="2019-07" db="EMBL/GenBank/DDBJ databases">
        <title>Genomic Encyclopedia of Archaeal and Bacterial Type Strains, Phase II (KMG-II): from individual species to whole genera.</title>
        <authorList>
            <person name="Goeker M."/>
        </authorList>
    </citation>
    <scope>NUCLEOTIDE SEQUENCE [LARGE SCALE GENOMIC DNA]</scope>
    <source>
        <strain evidence="4 5">DSM 18850</strain>
    </source>
</reference>
<organism evidence="4 5">
    <name type="scientific">Sphingobacterium allocomposti</name>
    <dbReference type="NCBI Taxonomy" id="415956"/>
    <lineage>
        <taxon>Bacteria</taxon>
        <taxon>Pseudomonadati</taxon>
        <taxon>Bacteroidota</taxon>
        <taxon>Sphingobacteriia</taxon>
        <taxon>Sphingobacteriales</taxon>
        <taxon>Sphingobacteriaceae</taxon>
        <taxon>Sphingobacterium</taxon>
    </lineage>
</organism>
<dbReference type="GO" id="GO:0016829">
    <property type="term" value="F:lyase activity"/>
    <property type="evidence" value="ECO:0007669"/>
    <property type="project" value="UniProtKB-KW"/>
</dbReference>
<evidence type="ECO:0000259" key="3">
    <source>
        <dbReference type="Pfam" id="PF21348"/>
    </source>
</evidence>
<protein>
    <submittedName>
        <fullName evidence="4">Rhamnogalacturonan endolyase</fullName>
    </submittedName>
</protein>
<dbReference type="AlphaFoldDB" id="A0A5S5DR19"/>
<dbReference type="InterPro" id="IPR034641">
    <property type="entry name" value="RGL11"/>
</dbReference>
<dbReference type="Pfam" id="PF21348">
    <property type="entry name" value="RGL11_C"/>
    <property type="match status" value="1"/>
</dbReference>
<dbReference type="Proteomes" id="UP000325105">
    <property type="component" value="Unassembled WGS sequence"/>
</dbReference>
<proteinExistence type="predicted"/>